<dbReference type="InterPro" id="IPR029063">
    <property type="entry name" value="SAM-dependent_MTases_sf"/>
</dbReference>
<evidence type="ECO:0000313" key="2">
    <source>
        <dbReference type="EMBL" id="MES1927728.1"/>
    </source>
</evidence>
<keyword evidence="2" id="KW-0489">Methyltransferase</keyword>
<dbReference type="Gene3D" id="3.40.50.150">
    <property type="entry name" value="Vaccinia Virus protein VP39"/>
    <property type="match status" value="1"/>
</dbReference>
<dbReference type="GO" id="GO:0008168">
    <property type="term" value="F:methyltransferase activity"/>
    <property type="evidence" value="ECO:0007669"/>
    <property type="project" value="UniProtKB-KW"/>
</dbReference>
<evidence type="ECO:0000313" key="3">
    <source>
        <dbReference type="Proteomes" id="UP001460888"/>
    </source>
</evidence>
<dbReference type="GO" id="GO:0032259">
    <property type="term" value="P:methylation"/>
    <property type="evidence" value="ECO:0007669"/>
    <property type="project" value="UniProtKB-KW"/>
</dbReference>
<name>A0ABV2AX62_9GAMM</name>
<dbReference type="Pfam" id="PF05050">
    <property type="entry name" value="Methyltransf_21"/>
    <property type="match status" value="1"/>
</dbReference>
<keyword evidence="3" id="KW-1185">Reference proteome</keyword>
<dbReference type="SUPFAM" id="SSF53335">
    <property type="entry name" value="S-adenosyl-L-methionine-dependent methyltransferases"/>
    <property type="match status" value="1"/>
</dbReference>
<organism evidence="2 3">
    <name type="scientific">Salinisphaera dokdonensis CL-ES53</name>
    <dbReference type="NCBI Taxonomy" id="1304272"/>
    <lineage>
        <taxon>Bacteria</taxon>
        <taxon>Pseudomonadati</taxon>
        <taxon>Pseudomonadota</taxon>
        <taxon>Gammaproteobacteria</taxon>
        <taxon>Salinisphaerales</taxon>
        <taxon>Salinisphaeraceae</taxon>
        <taxon>Salinisphaera</taxon>
    </lineage>
</organism>
<dbReference type="RefSeq" id="WP_353108385.1">
    <property type="nucleotide sequence ID" value="NZ_APND01000001.1"/>
</dbReference>
<accession>A0ABV2AX62</accession>
<gene>
    <name evidence="2" type="ORF">SADO_00690</name>
</gene>
<dbReference type="InterPro" id="IPR052514">
    <property type="entry name" value="SAM-dependent_MTase"/>
</dbReference>
<comment type="caution">
    <text evidence="2">The sequence shown here is derived from an EMBL/GenBank/DDBJ whole genome shotgun (WGS) entry which is preliminary data.</text>
</comment>
<dbReference type="EMBL" id="APND01000001">
    <property type="protein sequence ID" value="MES1927728.1"/>
    <property type="molecule type" value="Genomic_DNA"/>
</dbReference>
<feature type="domain" description="Methyltransferase FkbM" evidence="1">
    <location>
        <begin position="18"/>
        <end position="161"/>
    </location>
</feature>
<dbReference type="PANTHER" id="PTHR34203">
    <property type="entry name" value="METHYLTRANSFERASE, FKBM FAMILY PROTEIN"/>
    <property type="match status" value="1"/>
</dbReference>
<evidence type="ECO:0000259" key="1">
    <source>
        <dbReference type="Pfam" id="PF05050"/>
    </source>
</evidence>
<sequence length="196" mass="21774">MKQKLYELLSDGDCVFIDVGANFGYWALRAAARGASVIAIEPDERNLKLLNANTEFNGFGRTIRVVAGCAGHKSGIREFAQERYGRKNTLVDYKGGQRGVYNSTIKVRCHTLDELVRGAHISDSSRLVLKIDVEGAETEVIQGAKHLISTFRPAIVFEALTPRAHMAVKNALQGIEPSYETVEIDRTNYYAYYANV</sequence>
<reference evidence="2 3" key="1">
    <citation type="submission" date="2013-03" db="EMBL/GenBank/DDBJ databases">
        <title>Salinisphaera dokdonensis CL-ES53 Genome Sequencing.</title>
        <authorList>
            <person name="Li C."/>
            <person name="Lai Q."/>
            <person name="Shao Z."/>
        </authorList>
    </citation>
    <scope>NUCLEOTIDE SEQUENCE [LARGE SCALE GENOMIC DNA]</scope>
    <source>
        <strain evidence="2 3">CL-ES53</strain>
    </source>
</reference>
<dbReference type="PANTHER" id="PTHR34203:SF15">
    <property type="entry name" value="SLL1173 PROTEIN"/>
    <property type="match status" value="1"/>
</dbReference>
<protein>
    <submittedName>
        <fullName evidence="2">FkbM family methyltransferase</fullName>
    </submittedName>
</protein>
<dbReference type="InterPro" id="IPR006342">
    <property type="entry name" value="FkbM_mtfrase"/>
</dbReference>
<dbReference type="NCBIfam" id="TIGR01444">
    <property type="entry name" value="fkbM_fam"/>
    <property type="match status" value="1"/>
</dbReference>
<proteinExistence type="predicted"/>
<keyword evidence="2" id="KW-0808">Transferase</keyword>
<dbReference type="Proteomes" id="UP001460888">
    <property type="component" value="Unassembled WGS sequence"/>
</dbReference>
<dbReference type="CDD" id="cd02440">
    <property type="entry name" value="AdoMet_MTases"/>
    <property type="match status" value="1"/>
</dbReference>